<proteinExistence type="predicted"/>
<feature type="transmembrane region" description="Helical" evidence="7">
    <location>
        <begin position="345"/>
        <end position="366"/>
    </location>
</feature>
<feature type="transmembrane region" description="Helical" evidence="7">
    <location>
        <begin position="85"/>
        <end position="103"/>
    </location>
</feature>
<dbReference type="STRING" id="864069.MicloDRAFT_00025900"/>
<feature type="region of interest" description="Disordered" evidence="6">
    <location>
        <begin position="1"/>
        <end position="24"/>
    </location>
</feature>
<dbReference type="PANTHER" id="PTHR30250:SF11">
    <property type="entry name" value="O-ANTIGEN TRANSPORTER-RELATED"/>
    <property type="match status" value="1"/>
</dbReference>
<gene>
    <name evidence="8" type="ORF">MicloDRAFT_00025900</name>
</gene>
<feature type="transmembrane region" description="Helical" evidence="7">
    <location>
        <begin position="209"/>
        <end position="236"/>
    </location>
</feature>
<evidence type="ECO:0000256" key="7">
    <source>
        <dbReference type="SAM" id="Phobius"/>
    </source>
</evidence>
<dbReference type="EMBL" id="JH660642">
    <property type="protein sequence ID" value="EIM28942.1"/>
    <property type="molecule type" value="Genomic_DNA"/>
</dbReference>
<feature type="transmembrane region" description="Helical" evidence="7">
    <location>
        <begin position="152"/>
        <end position="174"/>
    </location>
</feature>
<dbReference type="InterPro" id="IPR050833">
    <property type="entry name" value="Poly_Biosynth_Transport"/>
</dbReference>
<feature type="transmembrane region" description="Helical" evidence="7">
    <location>
        <begin position="285"/>
        <end position="307"/>
    </location>
</feature>
<dbReference type="RefSeq" id="WP_009491672.1">
    <property type="nucleotide sequence ID" value="NZ_CP141048.1"/>
</dbReference>
<dbReference type="PANTHER" id="PTHR30250">
    <property type="entry name" value="PST FAMILY PREDICTED COLANIC ACID TRANSPORTER"/>
    <property type="match status" value="1"/>
</dbReference>
<evidence type="ECO:0000256" key="6">
    <source>
        <dbReference type="SAM" id="MobiDB-lite"/>
    </source>
</evidence>
<dbReference type="HOGENOM" id="CLU_037830_1_0_5"/>
<feature type="transmembrane region" description="Helical" evidence="7">
    <location>
        <begin position="416"/>
        <end position="438"/>
    </location>
</feature>
<keyword evidence="2" id="KW-1003">Cell membrane</keyword>
<feature type="transmembrane region" description="Helical" evidence="7">
    <location>
        <begin position="444"/>
        <end position="466"/>
    </location>
</feature>
<dbReference type="PATRIC" id="fig|864069.3.peg.2799"/>
<dbReference type="eggNOG" id="COG2244">
    <property type="taxonomic scope" value="Bacteria"/>
</dbReference>
<keyword evidence="3 7" id="KW-0812">Transmembrane</keyword>
<sequence>MWRGNSHSADLAPPIHSTMEDGSLSNGTNAGAFRRVVDRATGQFHTLRKHPFIRSASVAVGGAATAQFLTIAFSPLITRLYGPEAFGAVGVFTATVMIIGSFADLMYGTAIVLPPSGTEARSLLKLSALISIVISAISLLVFGVFRHEIAAAIGFSASPDLLFFAPVLILLSGLCQPLHHWLYRQGKFNEISRINIIEALANNVSKVSIGFVSATAPVLLVLGILSKLLQTILLWFRARPSIMRREEASAHPSDSPPTANSLRAVAYRYRDFPLFRAPQKWFRDLSYTIPSLMLASLVGPSAAGFYLLSTRVIQLPNTVIAEAAGPVFLARIAKASHESDALRPILLRGTVALAAIGLLPFGFVAVTGPWLFGLVFGAEWVIAGEYARWLALSSYFAFIAVPTLSAVPLMNLQGHLLVYEVGTTALRAGALAFGALYLQSDLAAIALFALAGSGATLAQILVCLVLSNSRVRAG</sequence>
<evidence type="ECO:0000256" key="2">
    <source>
        <dbReference type="ARBA" id="ARBA00022475"/>
    </source>
</evidence>
<reference evidence="8 9" key="1">
    <citation type="submission" date="2012-02" db="EMBL/GenBank/DDBJ databases">
        <title>Improved High-Quality Draft sequence of Microvirga sp. WSM3557.</title>
        <authorList>
            <consortium name="US DOE Joint Genome Institute"/>
            <person name="Lucas S."/>
            <person name="Han J."/>
            <person name="Lapidus A."/>
            <person name="Cheng J.-F."/>
            <person name="Goodwin L."/>
            <person name="Pitluck S."/>
            <person name="Peters L."/>
            <person name="Zhang X."/>
            <person name="Detter J.C."/>
            <person name="Han C."/>
            <person name="Tapia R."/>
            <person name="Land M."/>
            <person name="Hauser L."/>
            <person name="Kyrpides N."/>
            <person name="Ivanova N."/>
            <person name="Pagani I."/>
            <person name="Brau L."/>
            <person name="Yates R."/>
            <person name="O'Hara G."/>
            <person name="Rui T."/>
            <person name="Howieson J."/>
            <person name="Reeve W."/>
            <person name="Woyke T."/>
        </authorList>
    </citation>
    <scope>NUCLEOTIDE SEQUENCE [LARGE SCALE GENOMIC DNA]</scope>
    <source>
        <strain evidence="8 9">WSM3557</strain>
    </source>
</reference>
<dbReference type="AlphaFoldDB" id="I4YYA0"/>
<evidence type="ECO:0000313" key="8">
    <source>
        <dbReference type="EMBL" id="EIM28942.1"/>
    </source>
</evidence>
<dbReference type="Pfam" id="PF13440">
    <property type="entry name" value="Polysacc_synt_3"/>
    <property type="match status" value="2"/>
</dbReference>
<organism evidence="8 9">
    <name type="scientific">Microvirga lotononidis</name>
    <dbReference type="NCBI Taxonomy" id="864069"/>
    <lineage>
        <taxon>Bacteria</taxon>
        <taxon>Pseudomonadati</taxon>
        <taxon>Pseudomonadota</taxon>
        <taxon>Alphaproteobacteria</taxon>
        <taxon>Hyphomicrobiales</taxon>
        <taxon>Methylobacteriaceae</taxon>
        <taxon>Microvirga</taxon>
    </lineage>
</organism>
<keyword evidence="4 7" id="KW-1133">Transmembrane helix</keyword>
<evidence type="ECO:0000256" key="5">
    <source>
        <dbReference type="ARBA" id="ARBA00023136"/>
    </source>
</evidence>
<feature type="transmembrane region" description="Helical" evidence="7">
    <location>
        <begin position="123"/>
        <end position="145"/>
    </location>
</feature>
<keyword evidence="9" id="KW-1185">Reference proteome</keyword>
<comment type="subcellular location">
    <subcellularLocation>
        <location evidence="1">Cell membrane</location>
        <topology evidence="1">Multi-pass membrane protein</topology>
    </subcellularLocation>
</comment>
<evidence type="ECO:0000256" key="4">
    <source>
        <dbReference type="ARBA" id="ARBA00022989"/>
    </source>
</evidence>
<keyword evidence="5 7" id="KW-0472">Membrane</keyword>
<name>I4YYA0_9HYPH</name>
<accession>I4YYA0</accession>
<evidence type="ECO:0000256" key="3">
    <source>
        <dbReference type="ARBA" id="ARBA00022692"/>
    </source>
</evidence>
<feature type="transmembrane region" description="Helical" evidence="7">
    <location>
        <begin position="52"/>
        <end position="73"/>
    </location>
</feature>
<protein>
    <submittedName>
        <fullName evidence="8">Membrane protein involved in the export of O-antigen and teichoic acid</fullName>
    </submittedName>
</protein>
<evidence type="ECO:0000313" key="9">
    <source>
        <dbReference type="Proteomes" id="UP000003947"/>
    </source>
</evidence>
<evidence type="ECO:0000256" key="1">
    <source>
        <dbReference type="ARBA" id="ARBA00004651"/>
    </source>
</evidence>
<dbReference type="GO" id="GO:0005886">
    <property type="term" value="C:plasma membrane"/>
    <property type="evidence" value="ECO:0007669"/>
    <property type="project" value="UniProtKB-SubCell"/>
</dbReference>
<dbReference type="Proteomes" id="UP000003947">
    <property type="component" value="Unassembled WGS sequence"/>
</dbReference>
<feature type="transmembrane region" description="Helical" evidence="7">
    <location>
        <begin position="386"/>
        <end position="409"/>
    </location>
</feature>